<keyword evidence="3" id="KW-1185">Reference proteome</keyword>
<organism evidence="2 3">
    <name type="scientific">Sarocladium strictum</name>
    <name type="common">Black bundle disease fungus</name>
    <name type="synonym">Acremonium strictum</name>
    <dbReference type="NCBI Taxonomy" id="5046"/>
    <lineage>
        <taxon>Eukaryota</taxon>
        <taxon>Fungi</taxon>
        <taxon>Dikarya</taxon>
        <taxon>Ascomycota</taxon>
        <taxon>Pezizomycotina</taxon>
        <taxon>Sordariomycetes</taxon>
        <taxon>Hypocreomycetidae</taxon>
        <taxon>Hypocreales</taxon>
        <taxon>Sarocladiaceae</taxon>
        <taxon>Sarocladium</taxon>
    </lineage>
</organism>
<sequence length="309" mass="32740">MPPCAPDGWEENKKTCRRPVADMSTRSSSSSNKHPAQTHRKSSSGTGSFTISSSKPRSNSQELGSRPLRASASSPKRPDSPPQAQRPIRRSLSFQIPLRVSTDSSRFTPTRSRAHSLPPESDQKPPPAAPQQRDRVYSQSVISQSPLATSKPIFVGDSSSSAATDETTPTEQFLQARGLPTTVPQDQFSVEAIQEQVTRYLTTMSAPQSKTPGDSDRAPQYPSGLANGDGPFGGNPKAGMGQAGGPVPNLPMPNLSGNANGPIGNLLKGPVGPDGKLKDAALMVGIKLDLEAEVHLTARVRGDILVGLY</sequence>
<evidence type="ECO:0000256" key="1">
    <source>
        <dbReference type="SAM" id="MobiDB-lite"/>
    </source>
</evidence>
<feature type="compositionally biased region" description="Polar residues" evidence="1">
    <location>
        <begin position="137"/>
        <end position="148"/>
    </location>
</feature>
<feature type="region of interest" description="Disordered" evidence="1">
    <location>
        <begin position="1"/>
        <end position="179"/>
    </location>
</feature>
<reference evidence="2" key="1">
    <citation type="submission" date="2022-10" db="EMBL/GenBank/DDBJ databases">
        <title>Determination and structural analysis of whole genome sequence of Sarocladium strictum F4-1.</title>
        <authorList>
            <person name="Hu L."/>
            <person name="Jiang Y."/>
        </authorList>
    </citation>
    <scope>NUCLEOTIDE SEQUENCE</scope>
    <source>
        <strain evidence="2">F4-1</strain>
    </source>
</reference>
<comment type="caution">
    <text evidence="2">The sequence shown here is derived from an EMBL/GenBank/DDBJ whole genome shotgun (WGS) entry which is preliminary data.</text>
</comment>
<dbReference type="Proteomes" id="UP001175261">
    <property type="component" value="Unassembled WGS sequence"/>
</dbReference>
<feature type="compositionally biased region" description="Low complexity" evidence="1">
    <location>
        <begin position="43"/>
        <end position="54"/>
    </location>
</feature>
<feature type="compositionally biased region" description="Polar residues" evidence="1">
    <location>
        <begin position="101"/>
        <end position="111"/>
    </location>
</feature>
<proteinExistence type="predicted"/>
<feature type="compositionally biased region" description="Low complexity" evidence="1">
    <location>
        <begin position="157"/>
        <end position="171"/>
    </location>
</feature>
<protein>
    <submittedName>
        <fullName evidence="2">Uncharacterized protein</fullName>
    </submittedName>
</protein>
<evidence type="ECO:0000313" key="2">
    <source>
        <dbReference type="EMBL" id="KAK0391924.1"/>
    </source>
</evidence>
<dbReference type="EMBL" id="JAPDFR010000001">
    <property type="protein sequence ID" value="KAK0391924.1"/>
    <property type="molecule type" value="Genomic_DNA"/>
</dbReference>
<evidence type="ECO:0000313" key="3">
    <source>
        <dbReference type="Proteomes" id="UP001175261"/>
    </source>
</evidence>
<name>A0AA39LCH0_SARSR</name>
<accession>A0AA39LCH0</accession>
<feature type="compositionally biased region" description="Polar residues" evidence="1">
    <location>
        <begin position="24"/>
        <end position="35"/>
    </location>
</feature>
<dbReference type="AlphaFoldDB" id="A0AA39LCH0"/>
<gene>
    <name evidence="2" type="ORF">NLU13_1422</name>
</gene>
<feature type="region of interest" description="Disordered" evidence="1">
    <location>
        <begin position="204"/>
        <end position="256"/>
    </location>
</feature>